<dbReference type="PANTHER" id="PTHR43072">
    <property type="entry name" value="N-ACETYLTRANSFERASE"/>
    <property type="match status" value="1"/>
</dbReference>
<dbReference type="EMBL" id="FXTK01000011">
    <property type="protein sequence ID" value="SMO79435.1"/>
    <property type="molecule type" value="Genomic_DNA"/>
</dbReference>
<evidence type="ECO:0000313" key="3">
    <source>
        <dbReference type="Proteomes" id="UP000319014"/>
    </source>
</evidence>
<dbReference type="PROSITE" id="PS51186">
    <property type="entry name" value="GNAT"/>
    <property type="match status" value="1"/>
</dbReference>
<dbReference type="Gene3D" id="3.40.630.30">
    <property type="match status" value="1"/>
</dbReference>
<protein>
    <submittedName>
        <fullName evidence="2">Acetyltransferase (GNAT) family protein</fullName>
    </submittedName>
</protein>
<dbReference type="RefSeq" id="WP_142663603.1">
    <property type="nucleotide sequence ID" value="NZ_FXTK01000011.1"/>
</dbReference>
<keyword evidence="3" id="KW-1185">Reference proteome</keyword>
<dbReference type="InterPro" id="IPR016181">
    <property type="entry name" value="Acyl_CoA_acyltransferase"/>
</dbReference>
<keyword evidence="2" id="KW-0808">Transferase</keyword>
<dbReference type="Proteomes" id="UP000319014">
    <property type="component" value="Unassembled WGS sequence"/>
</dbReference>
<gene>
    <name evidence="2" type="ORF">SAMN06265221_11189</name>
</gene>
<feature type="domain" description="N-acetyltransferase" evidence="1">
    <location>
        <begin position="105"/>
        <end position="238"/>
    </location>
</feature>
<dbReference type="AlphaFoldDB" id="A0A521E6C1"/>
<evidence type="ECO:0000313" key="2">
    <source>
        <dbReference type="EMBL" id="SMO79435.1"/>
    </source>
</evidence>
<sequence length="238" mass="25580">MTPDPRIALAFEATWPAAEFADSGALRSGRGLGAGGRVSSTRALSPHWTEADISAAEAVHHGWQQRPMFRVTDTDRPLQQALAARGYMAETPTAILSADLGALDISRPRMTTFDIWPPLEIQRTIWAAGNINPARQAVMDRVTGPRTAILGRLDDRAAGAGFVALHGDVAMIHALEVLSDFRRRGLARHMMRAAAEWAKANGASHLALAVSRPNVAALALYTGMGFQEVGGYGYWAKA</sequence>
<dbReference type="CDD" id="cd04301">
    <property type="entry name" value="NAT_SF"/>
    <property type="match status" value="1"/>
</dbReference>
<accession>A0A521E6C1</accession>
<name>A0A521E6C1_9RHOB</name>
<evidence type="ECO:0000259" key="1">
    <source>
        <dbReference type="PROSITE" id="PS51186"/>
    </source>
</evidence>
<dbReference type="OrthoDB" id="7301318at2"/>
<dbReference type="Pfam" id="PF00583">
    <property type="entry name" value="Acetyltransf_1"/>
    <property type="match status" value="1"/>
</dbReference>
<dbReference type="InterPro" id="IPR000182">
    <property type="entry name" value="GNAT_dom"/>
</dbReference>
<reference evidence="2 3" key="1">
    <citation type="submission" date="2017-05" db="EMBL/GenBank/DDBJ databases">
        <authorList>
            <person name="Varghese N."/>
            <person name="Submissions S."/>
        </authorList>
    </citation>
    <scope>NUCLEOTIDE SEQUENCE [LARGE SCALE GENOMIC DNA]</scope>
    <source>
        <strain evidence="2 3">DSM 100094</strain>
    </source>
</reference>
<proteinExistence type="predicted"/>
<organism evidence="2 3">
    <name type="scientific">Paracoccus laeviglucosivorans</name>
    <dbReference type="NCBI Taxonomy" id="1197861"/>
    <lineage>
        <taxon>Bacteria</taxon>
        <taxon>Pseudomonadati</taxon>
        <taxon>Pseudomonadota</taxon>
        <taxon>Alphaproteobacteria</taxon>
        <taxon>Rhodobacterales</taxon>
        <taxon>Paracoccaceae</taxon>
        <taxon>Paracoccus</taxon>
    </lineage>
</organism>
<dbReference type="SUPFAM" id="SSF55729">
    <property type="entry name" value="Acyl-CoA N-acyltransferases (Nat)"/>
    <property type="match status" value="1"/>
</dbReference>
<dbReference type="GO" id="GO:0016747">
    <property type="term" value="F:acyltransferase activity, transferring groups other than amino-acyl groups"/>
    <property type="evidence" value="ECO:0007669"/>
    <property type="project" value="InterPro"/>
</dbReference>